<feature type="domain" description="Ribosomal RNA methyltransferase SPB1-like C-terminal" evidence="2">
    <location>
        <begin position="218"/>
        <end position="434"/>
    </location>
</feature>
<accession>A0A8H5HVE2</accession>
<dbReference type="AlphaFoldDB" id="A0A8H5HVE2"/>
<proteinExistence type="predicted"/>
<feature type="region of interest" description="Disordered" evidence="1">
    <location>
        <begin position="1"/>
        <end position="165"/>
    </location>
</feature>
<dbReference type="GO" id="GO:0006364">
    <property type="term" value="P:rRNA processing"/>
    <property type="evidence" value="ECO:0007669"/>
    <property type="project" value="InterPro"/>
</dbReference>
<feature type="compositionally biased region" description="Basic and acidic residues" evidence="1">
    <location>
        <begin position="420"/>
        <end position="435"/>
    </location>
</feature>
<feature type="compositionally biased region" description="Acidic residues" evidence="1">
    <location>
        <begin position="194"/>
        <end position="222"/>
    </location>
</feature>
<dbReference type="Proteomes" id="UP000518752">
    <property type="component" value="Unassembled WGS sequence"/>
</dbReference>
<evidence type="ECO:0000259" key="2">
    <source>
        <dbReference type="Pfam" id="PF07780"/>
    </source>
</evidence>
<evidence type="ECO:0000313" key="4">
    <source>
        <dbReference type="Proteomes" id="UP000518752"/>
    </source>
</evidence>
<keyword evidence="4" id="KW-1185">Reference proteome</keyword>
<comment type="caution">
    <text evidence="3">The sequence shown here is derived from an EMBL/GenBank/DDBJ whole genome shotgun (WGS) entry which is preliminary data.</text>
</comment>
<reference evidence="3 4" key="1">
    <citation type="journal article" date="2020" name="ISME J.">
        <title>Uncovering the hidden diversity of litter-decomposition mechanisms in mushroom-forming fungi.</title>
        <authorList>
            <person name="Floudas D."/>
            <person name="Bentzer J."/>
            <person name="Ahren D."/>
            <person name="Johansson T."/>
            <person name="Persson P."/>
            <person name="Tunlid A."/>
        </authorList>
    </citation>
    <scope>NUCLEOTIDE SEQUENCE [LARGE SCALE GENOMIC DNA]</scope>
    <source>
        <strain evidence="3 4">CBS 406.79</strain>
    </source>
</reference>
<feature type="region of interest" description="Disordered" evidence="1">
    <location>
        <begin position="402"/>
        <end position="442"/>
    </location>
</feature>
<evidence type="ECO:0000256" key="1">
    <source>
        <dbReference type="SAM" id="MobiDB-lite"/>
    </source>
</evidence>
<feature type="compositionally biased region" description="Acidic residues" evidence="1">
    <location>
        <begin position="31"/>
        <end position="41"/>
    </location>
</feature>
<sequence>MRKSGGLSKLIGADGVIMEESDGEDGKDPTGDVDEVLDSDEEREKKTRALEEAMDGLYNSYQDRLRGRDAKFKVKEGREKNKEREEWNGVKAHVSSDEEDSERGGWEQMQLIKGNDDSSSDDASEEEHPGITTRKKRRLRDAALSREPKRTRLLTKFEEPVNSGSQASKVWFSQDLFAGIDDEVKGIEDNSGKEDDDDDEPGGEILEEDEDEKSDWDNETQDFETVPQDNVDVDMWDALNEDEGALKQAHIQKHGLTTAEAVTLAQQLVNGEKTKTQLINDGFNRYSLNSKDGLPSWFLDDESKHYKPNIPVTKEAIAALRAKQRALDARPIKKIAEAKARKKFKAAQRLEKAMKKAEGVNSTSDMSEREKASQIEKLMRKGLSKGKPKKEIKLVVAKGANKGVKGRPKGVKGRYTMVDARMRKELRVKKASEKANKKRKRT</sequence>
<dbReference type="Pfam" id="PF07780">
    <property type="entry name" value="Spb1_C"/>
    <property type="match status" value="1"/>
</dbReference>
<protein>
    <recommendedName>
        <fullName evidence="2">Ribosomal RNA methyltransferase SPB1-like C-terminal domain-containing protein</fullName>
    </recommendedName>
</protein>
<feature type="compositionally biased region" description="Basic and acidic residues" evidence="1">
    <location>
        <begin position="182"/>
        <end position="193"/>
    </location>
</feature>
<dbReference type="GO" id="GO:0008168">
    <property type="term" value="F:methyltransferase activity"/>
    <property type="evidence" value="ECO:0007669"/>
    <property type="project" value="InterPro"/>
</dbReference>
<feature type="compositionally biased region" description="Basic and acidic residues" evidence="1">
    <location>
        <begin position="348"/>
        <end position="358"/>
    </location>
</feature>
<gene>
    <name evidence="3" type="ORF">D9757_002833</name>
</gene>
<feature type="region of interest" description="Disordered" evidence="1">
    <location>
        <begin position="347"/>
        <end position="373"/>
    </location>
</feature>
<feature type="compositionally biased region" description="Basic and acidic residues" evidence="1">
    <location>
        <begin position="63"/>
        <end position="88"/>
    </location>
</feature>
<name>A0A8H5HVE2_9AGAR</name>
<feature type="compositionally biased region" description="Basic and acidic residues" evidence="1">
    <location>
        <begin position="140"/>
        <end position="159"/>
    </location>
</feature>
<dbReference type="GO" id="GO:0005634">
    <property type="term" value="C:nucleus"/>
    <property type="evidence" value="ECO:0007669"/>
    <property type="project" value="InterPro"/>
</dbReference>
<evidence type="ECO:0000313" key="3">
    <source>
        <dbReference type="EMBL" id="KAF5390299.1"/>
    </source>
</evidence>
<organism evidence="3 4">
    <name type="scientific">Collybiopsis confluens</name>
    <dbReference type="NCBI Taxonomy" id="2823264"/>
    <lineage>
        <taxon>Eukaryota</taxon>
        <taxon>Fungi</taxon>
        <taxon>Dikarya</taxon>
        <taxon>Basidiomycota</taxon>
        <taxon>Agaricomycotina</taxon>
        <taxon>Agaricomycetes</taxon>
        <taxon>Agaricomycetidae</taxon>
        <taxon>Agaricales</taxon>
        <taxon>Marasmiineae</taxon>
        <taxon>Omphalotaceae</taxon>
        <taxon>Collybiopsis</taxon>
    </lineage>
</organism>
<dbReference type="EMBL" id="JAACJN010000016">
    <property type="protein sequence ID" value="KAF5390299.1"/>
    <property type="molecule type" value="Genomic_DNA"/>
</dbReference>
<dbReference type="InterPro" id="IPR012920">
    <property type="entry name" value="rRNA_MeTfrase_SPB1-like_C"/>
</dbReference>
<feature type="region of interest" description="Disordered" evidence="1">
    <location>
        <begin position="182"/>
        <end position="232"/>
    </location>
</feature>
<feature type="compositionally biased region" description="Basic and acidic residues" evidence="1">
    <location>
        <begin position="42"/>
        <end position="51"/>
    </location>
</feature>
<dbReference type="OrthoDB" id="1287559at2759"/>